<name>X1V9J3_9ZZZZ</name>
<reference evidence="1" key="1">
    <citation type="journal article" date="2014" name="Front. Microbiol.">
        <title>High frequency of phylogenetically diverse reductive dehalogenase-homologous genes in deep subseafloor sedimentary metagenomes.</title>
        <authorList>
            <person name="Kawai M."/>
            <person name="Futagami T."/>
            <person name="Toyoda A."/>
            <person name="Takaki Y."/>
            <person name="Nishi S."/>
            <person name="Hori S."/>
            <person name="Arai W."/>
            <person name="Tsubouchi T."/>
            <person name="Morono Y."/>
            <person name="Uchiyama I."/>
            <person name="Ito T."/>
            <person name="Fujiyama A."/>
            <person name="Inagaki F."/>
            <person name="Takami H."/>
        </authorList>
    </citation>
    <scope>NUCLEOTIDE SEQUENCE</scope>
    <source>
        <strain evidence="1">Expedition CK06-06</strain>
    </source>
</reference>
<organism evidence="1">
    <name type="scientific">marine sediment metagenome</name>
    <dbReference type="NCBI Taxonomy" id="412755"/>
    <lineage>
        <taxon>unclassified sequences</taxon>
        <taxon>metagenomes</taxon>
        <taxon>ecological metagenomes</taxon>
    </lineage>
</organism>
<feature type="non-terminal residue" evidence="1">
    <location>
        <position position="90"/>
    </location>
</feature>
<evidence type="ECO:0000313" key="1">
    <source>
        <dbReference type="EMBL" id="GAJ09686.1"/>
    </source>
</evidence>
<dbReference type="AlphaFoldDB" id="X1V9J3"/>
<accession>X1V9J3</accession>
<protein>
    <submittedName>
        <fullName evidence="1">Uncharacterized protein</fullName>
    </submittedName>
</protein>
<proteinExistence type="predicted"/>
<comment type="caution">
    <text evidence="1">The sequence shown here is derived from an EMBL/GenBank/DDBJ whole genome shotgun (WGS) entry which is preliminary data.</text>
</comment>
<sequence length="90" mass="10495">MHYVSNELSYDKFLSKQETVGRLEFLYPDKSQSAWTTSSMGYDVREAIPEITGFVRTKTWGDMYLEHEKIKYPVPSVALVDSNMFDLFDL</sequence>
<gene>
    <name evidence="1" type="ORF">S12H4_49129</name>
</gene>
<dbReference type="EMBL" id="BARW01030786">
    <property type="protein sequence ID" value="GAJ09686.1"/>
    <property type="molecule type" value="Genomic_DNA"/>
</dbReference>